<accession>A0A1U9LHT5</accession>
<sequence length="236" mass="26596">MLPVDAAPDVIELAPDCRVPILWKHSSRARRLSLRIDPLRQAVTVTLPGPLTPQDAMPFLKTQRHWITKRLAALHNAPAFLAGRTIPVEGIPHLIVHQPAARSGVWIEAQQIFVSGTEEFIGRRVRDFLRNHARTVLGQELRAQAQATGLRPTRLDIRDTSSRWGSCSSSSRIMLSWRLIMAPASVRHYLIAHELAHLRHMNHGPAFWALVDQLTPHRHAAERWLKHHGSALLGAR</sequence>
<dbReference type="PANTHER" id="PTHR30399">
    <property type="entry name" value="UNCHARACTERIZED PROTEIN YGJP"/>
    <property type="match status" value="1"/>
</dbReference>
<reference evidence="2 3" key="1">
    <citation type="submission" date="2016-03" db="EMBL/GenBank/DDBJ databases">
        <title>Acetic acid bacteria sequencing.</title>
        <authorList>
            <person name="Brandt J."/>
            <person name="Jakob F."/>
            <person name="Vogel R.F."/>
        </authorList>
    </citation>
    <scope>NUCLEOTIDE SEQUENCE [LARGE SCALE GENOMIC DNA]</scope>
    <source>
        <strain evidence="2 3">TMW2.1084</strain>
    </source>
</reference>
<dbReference type="Gene3D" id="3.30.2010.10">
    <property type="entry name" value="Metalloproteases ('zincins'), catalytic domain"/>
    <property type="match status" value="1"/>
</dbReference>
<dbReference type="CDD" id="cd07344">
    <property type="entry name" value="M48_yhfN_like"/>
    <property type="match status" value="1"/>
</dbReference>
<dbReference type="EMBL" id="CP014687">
    <property type="protein sequence ID" value="AQT06035.1"/>
    <property type="molecule type" value="Genomic_DNA"/>
</dbReference>
<proteinExistence type="predicted"/>
<gene>
    <name evidence="2" type="ORF">A0U91_07055</name>
</gene>
<dbReference type="InterPro" id="IPR053136">
    <property type="entry name" value="UTP_pyrophosphatase-like"/>
</dbReference>
<name>A0A1U9LHT5_9PROT</name>
<dbReference type="Proteomes" id="UP000189055">
    <property type="component" value="Chromosome"/>
</dbReference>
<dbReference type="STRING" id="1076596.A0U91_07055"/>
<dbReference type="PANTHER" id="PTHR30399:SF1">
    <property type="entry name" value="UTP PYROPHOSPHATASE"/>
    <property type="match status" value="1"/>
</dbReference>
<dbReference type="Pfam" id="PF01863">
    <property type="entry name" value="YgjP-like"/>
    <property type="match status" value="1"/>
</dbReference>
<dbReference type="AlphaFoldDB" id="A0A1U9LHT5"/>
<evidence type="ECO:0000259" key="1">
    <source>
        <dbReference type="Pfam" id="PF01863"/>
    </source>
</evidence>
<dbReference type="KEGG" id="aper:A0U91_07055"/>
<dbReference type="InterPro" id="IPR002725">
    <property type="entry name" value="YgjP-like_metallopeptidase"/>
</dbReference>
<organism evidence="2 3">
    <name type="scientific">Acetobacter persici</name>
    <dbReference type="NCBI Taxonomy" id="1076596"/>
    <lineage>
        <taxon>Bacteria</taxon>
        <taxon>Pseudomonadati</taxon>
        <taxon>Pseudomonadota</taxon>
        <taxon>Alphaproteobacteria</taxon>
        <taxon>Acetobacterales</taxon>
        <taxon>Acetobacteraceae</taxon>
        <taxon>Acetobacter</taxon>
    </lineage>
</organism>
<protein>
    <recommendedName>
        <fullName evidence="1">YgjP-like metallopeptidase domain-containing protein</fullName>
    </recommendedName>
</protein>
<evidence type="ECO:0000313" key="2">
    <source>
        <dbReference type="EMBL" id="AQT06035.1"/>
    </source>
</evidence>
<feature type="domain" description="YgjP-like metallopeptidase" evidence="1">
    <location>
        <begin position="30"/>
        <end position="228"/>
    </location>
</feature>
<evidence type="ECO:0000313" key="3">
    <source>
        <dbReference type="Proteomes" id="UP000189055"/>
    </source>
</evidence>